<feature type="region of interest" description="Disordered" evidence="3">
    <location>
        <begin position="848"/>
        <end position="870"/>
    </location>
</feature>
<dbReference type="PANTHER" id="PTHR23346">
    <property type="entry name" value="TRANSLATIONAL ACTIVATOR GCN1-RELATED"/>
    <property type="match status" value="1"/>
</dbReference>
<comment type="caution">
    <text evidence="5">The sequence shown here is derived from an EMBL/GenBank/DDBJ whole genome shotgun (WGS) entry which is preliminary data.</text>
</comment>
<evidence type="ECO:0000313" key="6">
    <source>
        <dbReference type="Proteomes" id="UP001140094"/>
    </source>
</evidence>
<dbReference type="InterPro" id="IPR021133">
    <property type="entry name" value="HEAT_type_2"/>
</dbReference>
<feature type="region of interest" description="Disordered" evidence="3">
    <location>
        <begin position="1739"/>
        <end position="1773"/>
    </location>
</feature>
<keyword evidence="1" id="KW-0677">Repeat</keyword>
<dbReference type="SMART" id="SM01349">
    <property type="entry name" value="TOG"/>
    <property type="match status" value="2"/>
</dbReference>
<dbReference type="GO" id="GO:0005829">
    <property type="term" value="C:cytosol"/>
    <property type="evidence" value="ECO:0007669"/>
    <property type="project" value="TreeGrafter"/>
</dbReference>
<organism evidence="5 6">
    <name type="scientific">Coemansia guatemalensis</name>
    <dbReference type="NCBI Taxonomy" id="2761395"/>
    <lineage>
        <taxon>Eukaryota</taxon>
        <taxon>Fungi</taxon>
        <taxon>Fungi incertae sedis</taxon>
        <taxon>Zoopagomycota</taxon>
        <taxon>Kickxellomycotina</taxon>
        <taxon>Kickxellomycetes</taxon>
        <taxon>Kickxellales</taxon>
        <taxon>Kickxellaceae</taxon>
        <taxon>Coemansia</taxon>
    </lineage>
</organism>
<sequence length="2136" mass="228046">MVADIVATHAPLGNTAAAPRREMAELLIQLMSDHPTLLPAARAGLERLAAAMEGSDTPEEYNVLLAGLKRPDSAVRAACLAALDYVDLTAVESVPELWLNMGGADTGDAALEENARLASALWEDNALQAQTELIAAMMPFLGDDSAELRTCAARALAAAARDADDVGAVADALQQLQDAYARWHISLEPDYDEYGIVVPGTQNRKDPVEARVGVADALCHVAPLLENTEQAQTLVRFLVRGRALGERAEPVRVRMLAAGVQVAESHGARWAGDLLPLLERVLAERDRGTAAQDHVREGVVVLLGQLAQHLPADEAPRVAAAVERLIAALATPSEPVQRAVGQCLPPLARRLDDATHAAAVERLMKDTLETPNYVKRRGAAFGLAGMLKGRGLGALKSFRVVDRLREACGDSAPMHREGALFAVAALAEAMGRLFEPYAVQMVPLLLTLFADHAVGVRNAATEAARAIMANLSAHGVRLVLPATLQALVDDRWRTKKASVDMLGAMAYCAPRQLSVSLPAVVPRIVDALTDSHAQVAASARAALQRFGDVIHNPELQRLVPELLAALDDPSATDAALRALLFTAFVHYIDAPSLALLIPVLQRAMRARAATTKRNAAQIVGSMAALTEPADLAPYLPDLLPLLRAVLVDPVPETRATSAKALGSLVRSLREPRFPTLVADLIAVLKSDASAVDRAGAAQGLSEVLSAVGLERMEGLLPEVVANCSSSRVAVREGFMLLLVYLPTTFAEEFQPFLPRVLPPVLSGLADENEQVRTAALRAGRILVASFAGTSVDLLIPELLSAMHNGAWRIRQSSIELLAELIFRIAGVSAKHAEREREAARAAFGVVQDSDAADAEGSDAEEDSGDEDEENDAAIISNLREILSEKIGVERCHQILASLYVARSDVAPMVRQASFSVWKSIVSNTPRTVRECLPSIMDIVLAGLASSVYERRATAARTLGDLVHKLGEAVMSRVVPILRDALRTDSSSEAGGSIRHGVFIGLAEILSSTGKAHIDAYADAIIPLVRRGLCDQDDMVREAAAGAFNGLQQSVGPRVIDSVVPPLLNALTKDSSAAEDNELEGINPEHALEALRELMAVRASVVFPVLIPTLTAVPISAFNARALSSLIQVSGQALSKRLPQILLALFQSLPVHHAAGDQDAEAALRDTVRAIVAAAAQDENTLDSLMMLFHESVKAGEGSNLEKSPKDASRVAEACFAFGAMCQAFGPNSAARGRSELGSHVVDWLRILITLLASNSSLVVEASWTALDALCKTVPKDDYDGYVGPVSRAVQQATESLPRGQKTLPGFNLPKGIGPLLPIYAQGLLAGSPSTKERAVRGMARMVRFTDSTALRPFATGITGPLIRIVGDRHPPVVKAAILSTLGLLLNQIPALMRPFLPQLQRTFVRALFEQDEAVRRRAAAALAALIPLQMRLDPLVSELTAGIKQADEQGMKNAMMRAICAVIKAPNASSLSPASIQAIENTVTGRTDGVETSESANDIRWQALRSQAFGGLCGVVPEDAALRLITHHAVADPSDPPMVQATKLRCLAAVLAESPALFAGSSELQSHISESVQQALAPSSNVQQTRVVLPAIHVAKVALLDSNIAPRAGAIVAPLLEALIRVVDPASMSSFDSDAQHGALGALKSLAKHRYVDIVEPLRDDIVQAAMAHVRDRNITVKLAAERCALYSLRLARVPNDSFDGSEAGLKSYTDNMGGPASEKGKQVMDYHRRVLSKLAESTRELDFASDDEDDPAADHNVQEDDENSDEDAGLSSEHVNSLHLRNPTDWGAVDWNAVNWGAVDWDAINWNTVFTVNPDPTTVQPDPEPSPSTKPKPKPSPEPEPDPEPTQPVDTVTSSNTLWGLAYSAYNNDGSFAGLDTVTSDLKKAAKLTSNIRLYATDQKQLGIVMQAIKNNNLPLSIHAGIWVQNGDSAMQQELDGFVSAVKKYGKSMIKGVSVGNEDISNGVSEGTLIGYIKKVRSRLQSEGLGDIPVYTTQEDGKFTKAMAEVSDIVQVNIQTIFDGSYTSLDASAKSVISRADAVKNNIAGDKPVRIGEVGWASAGNTGPSPLSVKNLASFAKKFKCTAASTKYGYFYFEFKDALWKKKVISPTIPTQELNFGIYGASGSPKFDLSTLNSC</sequence>
<name>A0A9W8HXL1_9FUNG</name>
<dbReference type="InterPro" id="IPR034085">
    <property type="entry name" value="TOG"/>
</dbReference>
<dbReference type="Pfam" id="PF24987">
    <property type="entry name" value="HEAT_EF3_N"/>
    <property type="match status" value="2"/>
</dbReference>
<feature type="domain" description="TOG" evidence="4">
    <location>
        <begin position="660"/>
        <end position="892"/>
    </location>
</feature>
<evidence type="ECO:0000256" key="3">
    <source>
        <dbReference type="SAM" id="MobiDB-lite"/>
    </source>
</evidence>
<dbReference type="SUPFAM" id="SSF51445">
    <property type="entry name" value="(Trans)glycosidases"/>
    <property type="match status" value="1"/>
</dbReference>
<dbReference type="GO" id="GO:0006417">
    <property type="term" value="P:regulation of translation"/>
    <property type="evidence" value="ECO:0007669"/>
    <property type="project" value="TreeGrafter"/>
</dbReference>
<evidence type="ECO:0000256" key="1">
    <source>
        <dbReference type="ARBA" id="ARBA00022737"/>
    </source>
</evidence>
<dbReference type="GO" id="GO:0034198">
    <property type="term" value="P:cellular response to amino acid starvation"/>
    <property type="evidence" value="ECO:0007669"/>
    <property type="project" value="TreeGrafter"/>
</dbReference>
<accession>A0A9W8HXL1</accession>
<dbReference type="PROSITE" id="PS50077">
    <property type="entry name" value="HEAT_REPEAT"/>
    <property type="match status" value="3"/>
</dbReference>
<keyword evidence="6" id="KW-1185">Reference proteome</keyword>
<feature type="region of interest" description="Disordered" evidence="3">
    <location>
        <begin position="1702"/>
        <end position="1724"/>
    </location>
</feature>
<dbReference type="Pfam" id="PF25801">
    <property type="entry name" value="HEAT_GCN1_C_2"/>
    <property type="match status" value="1"/>
</dbReference>
<dbReference type="Pfam" id="PF23271">
    <property type="entry name" value="HEAT_GCN1"/>
    <property type="match status" value="1"/>
</dbReference>
<dbReference type="Proteomes" id="UP001140094">
    <property type="component" value="Unassembled WGS sequence"/>
</dbReference>
<feature type="compositionally biased region" description="Acidic residues" evidence="3">
    <location>
        <begin position="850"/>
        <end position="870"/>
    </location>
</feature>
<evidence type="ECO:0000259" key="4">
    <source>
        <dbReference type="SMART" id="SM01349"/>
    </source>
</evidence>
<proteinExistence type="predicted"/>
<feature type="domain" description="TOG" evidence="4">
    <location>
        <begin position="346"/>
        <end position="579"/>
    </location>
</feature>
<dbReference type="InterPro" id="IPR000357">
    <property type="entry name" value="HEAT"/>
</dbReference>
<protein>
    <submittedName>
        <fullName evidence="5">Translational activator of GCN4</fullName>
    </submittedName>
</protein>
<dbReference type="PANTHER" id="PTHR23346:SF7">
    <property type="entry name" value="STALLED RIBOSOME SENSOR GCN1"/>
    <property type="match status" value="1"/>
</dbReference>
<gene>
    <name evidence="5" type="primary">GCN1_2</name>
    <name evidence="5" type="ORF">H4R20_002453</name>
</gene>
<feature type="repeat" description="HEAT" evidence="2">
    <location>
        <begin position="638"/>
        <end position="676"/>
    </location>
</feature>
<dbReference type="Pfam" id="PF02985">
    <property type="entry name" value="HEAT"/>
    <property type="match status" value="1"/>
</dbReference>
<dbReference type="GO" id="GO:0019887">
    <property type="term" value="F:protein kinase regulator activity"/>
    <property type="evidence" value="ECO:0007669"/>
    <property type="project" value="TreeGrafter"/>
</dbReference>
<dbReference type="Gene3D" id="3.20.20.80">
    <property type="entry name" value="Glycosidases"/>
    <property type="match status" value="2"/>
</dbReference>
<reference evidence="5" key="1">
    <citation type="submission" date="2022-07" db="EMBL/GenBank/DDBJ databases">
        <title>Phylogenomic reconstructions and comparative analyses of Kickxellomycotina fungi.</title>
        <authorList>
            <person name="Reynolds N.K."/>
            <person name="Stajich J.E."/>
            <person name="Barry K."/>
            <person name="Grigoriev I.V."/>
            <person name="Crous P."/>
            <person name="Smith M.E."/>
        </authorList>
    </citation>
    <scope>NUCLEOTIDE SEQUENCE</scope>
    <source>
        <strain evidence="5">NRRL 1565</strain>
    </source>
</reference>
<dbReference type="Gene3D" id="1.25.10.10">
    <property type="entry name" value="Leucine-rich Repeat Variant"/>
    <property type="match status" value="5"/>
</dbReference>
<dbReference type="OrthoDB" id="5148094at2759"/>
<feature type="compositionally biased region" description="Pro residues" evidence="3">
    <location>
        <begin position="1823"/>
        <end position="1839"/>
    </location>
</feature>
<feature type="repeat" description="HEAT" evidence="2">
    <location>
        <begin position="441"/>
        <end position="477"/>
    </location>
</feature>
<dbReference type="InterPro" id="IPR011989">
    <property type="entry name" value="ARM-like"/>
</dbReference>
<dbReference type="InterPro" id="IPR016024">
    <property type="entry name" value="ARM-type_fold"/>
</dbReference>
<dbReference type="InterPro" id="IPR017853">
    <property type="entry name" value="GH"/>
</dbReference>
<dbReference type="SUPFAM" id="SSF48371">
    <property type="entry name" value="ARM repeat"/>
    <property type="match status" value="4"/>
</dbReference>
<dbReference type="Pfam" id="PF24984">
    <property type="entry name" value="HEAT_EF3_GNC1"/>
    <property type="match status" value="1"/>
</dbReference>
<evidence type="ECO:0000313" key="5">
    <source>
        <dbReference type="EMBL" id="KAJ2804563.1"/>
    </source>
</evidence>
<feature type="repeat" description="HEAT" evidence="2">
    <location>
        <begin position="1020"/>
        <end position="1057"/>
    </location>
</feature>
<dbReference type="EMBL" id="JANBUO010000387">
    <property type="protein sequence ID" value="KAJ2804563.1"/>
    <property type="molecule type" value="Genomic_DNA"/>
</dbReference>
<feature type="compositionally biased region" description="Acidic residues" evidence="3">
    <location>
        <begin position="1760"/>
        <end position="1769"/>
    </location>
</feature>
<dbReference type="InterPro" id="IPR057546">
    <property type="entry name" value="HEAT_GCN1"/>
</dbReference>
<feature type="region of interest" description="Disordered" evidence="3">
    <location>
        <begin position="1813"/>
        <end position="1853"/>
    </location>
</feature>
<evidence type="ECO:0000256" key="2">
    <source>
        <dbReference type="PROSITE-ProRule" id="PRU00103"/>
    </source>
</evidence>